<dbReference type="EMBL" id="CP092867">
    <property type="protein sequence ID" value="UYV67605.1"/>
    <property type="molecule type" value="Genomic_DNA"/>
</dbReference>
<protein>
    <submittedName>
        <fullName evidence="1">Uncharacterized protein</fullName>
    </submittedName>
</protein>
<dbReference type="Proteomes" id="UP001235939">
    <property type="component" value="Chromosome 05"/>
</dbReference>
<proteinExistence type="predicted"/>
<gene>
    <name evidence="1" type="ORF">LAZ67_5001353</name>
</gene>
<accession>A0ABY6KKB2</accession>
<name>A0ABY6KKB2_9ARAC</name>
<sequence length="91" mass="10845">MRPVPHSDILPVSQPPENVIFSDDELDRREQQSDDTNFEADAFYPSFPRRYDDFDLTSGTTARYLYRDNWWRSWNIPSTPKPLEEAEVYKD</sequence>
<organism evidence="1 2">
    <name type="scientific">Cordylochernes scorpioides</name>
    <dbReference type="NCBI Taxonomy" id="51811"/>
    <lineage>
        <taxon>Eukaryota</taxon>
        <taxon>Metazoa</taxon>
        <taxon>Ecdysozoa</taxon>
        <taxon>Arthropoda</taxon>
        <taxon>Chelicerata</taxon>
        <taxon>Arachnida</taxon>
        <taxon>Pseudoscorpiones</taxon>
        <taxon>Cheliferoidea</taxon>
        <taxon>Chernetidae</taxon>
        <taxon>Cordylochernes</taxon>
    </lineage>
</organism>
<keyword evidence="2" id="KW-1185">Reference proteome</keyword>
<evidence type="ECO:0000313" key="1">
    <source>
        <dbReference type="EMBL" id="UYV67605.1"/>
    </source>
</evidence>
<reference evidence="1 2" key="1">
    <citation type="submission" date="2022-01" db="EMBL/GenBank/DDBJ databases">
        <title>A chromosomal length assembly of Cordylochernes scorpioides.</title>
        <authorList>
            <person name="Zeh D."/>
            <person name="Zeh J."/>
        </authorList>
    </citation>
    <scope>NUCLEOTIDE SEQUENCE [LARGE SCALE GENOMIC DNA]</scope>
    <source>
        <strain evidence="1">IN4F17</strain>
        <tissue evidence="1">Whole Body</tissue>
    </source>
</reference>
<evidence type="ECO:0000313" key="2">
    <source>
        <dbReference type="Proteomes" id="UP001235939"/>
    </source>
</evidence>